<evidence type="ECO:0000313" key="3">
    <source>
        <dbReference type="Proteomes" id="UP000316726"/>
    </source>
</evidence>
<proteinExistence type="predicted"/>
<feature type="coiled-coil region" evidence="1">
    <location>
        <begin position="45"/>
        <end position="72"/>
    </location>
</feature>
<name>A0A5B8MTG9_9CHLO</name>
<sequence length="258" mass="28834">MLMGGVGTQNPNPPVAVVKAKPTLESLDSKIEVLKELLSDGNLSQEAYDHKVGEIEAEKKEMENEAANATVNLAMDTTAGKGGEVKEQKEQKRKRKTFTEVANFVEKAEAIAWLQADGRCFKRINSSKSYKGGPLGAIYKCNLFKDGDYMVRLWFDRAKEHWVISESGTKGTEYNIVQGRISPFLKQKLIPMLKEEDGRPVKVLDQIKKEAETSGDESLQKMIEQVTYKQVAALRRGIKPKEEKKELEAATGVPLMED</sequence>
<evidence type="ECO:0000313" key="2">
    <source>
        <dbReference type="EMBL" id="QDZ22720.1"/>
    </source>
</evidence>
<dbReference type="AlphaFoldDB" id="A0A5B8MTG9"/>
<organism evidence="2 3">
    <name type="scientific">Chloropicon primus</name>
    <dbReference type="NCBI Taxonomy" id="1764295"/>
    <lineage>
        <taxon>Eukaryota</taxon>
        <taxon>Viridiplantae</taxon>
        <taxon>Chlorophyta</taxon>
        <taxon>Chloropicophyceae</taxon>
        <taxon>Chloropicales</taxon>
        <taxon>Chloropicaceae</taxon>
        <taxon>Chloropicon</taxon>
    </lineage>
</organism>
<reference evidence="2 3" key="1">
    <citation type="submission" date="2018-07" db="EMBL/GenBank/DDBJ databases">
        <title>The complete nuclear genome of the prasinophyte Chloropicon primus (CCMP1205).</title>
        <authorList>
            <person name="Pombert J.-F."/>
            <person name="Otis C."/>
            <person name="Turmel M."/>
            <person name="Lemieux C."/>
        </authorList>
    </citation>
    <scope>NUCLEOTIDE SEQUENCE [LARGE SCALE GENOMIC DNA]</scope>
    <source>
        <strain evidence="2 3">CCMP1205</strain>
    </source>
</reference>
<keyword evidence="1" id="KW-0175">Coiled coil</keyword>
<evidence type="ECO:0000256" key="1">
    <source>
        <dbReference type="SAM" id="Coils"/>
    </source>
</evidence>
<dbReference type="EMBL" id="CP031041">
    <property type="protein sequence ID" value="QDZ22720.1"/>
    <property type="molecule type" value="Genomic_DNA"/>
</dbReference>
<keyword evidence="3" id="KW-1185">Reference proteome</keyword>
<dbReference type="Proteomes" id="UP000316726">
    <property type="component" value="Chromosome 8"/>
</dbReference>
<protein>
    <submittedName>
        <fullName evidence="2">Uncharacterized protein</fullName>
    </submittedName>
</protein>
<gene>
    <name evidence="2" type="ORF">A3770_08p52380</name>
</gene>
<accession>A0A5B8MTG9</accession>